<dbReference type="PANTHER" id="PTHR48090:SF7">
    <property type="entry name" value="RFBJ PROTEIN"/>
    <property type="match status" value="1"/>
</dbReference>
<proteinExistence type="predicted"/>
<keyword evidence="5" id="KW-1185">Reference proteome</keyword>
<dbReference type="SUPFAM" id="SSF53448">
    <property type="entry name" value="Nucleotide-diphospho-sugar transferases"/>
    <property type="match status" value="2"/>
</dbReference>
<dbReference type="InterPro" id="IPR050256">
    <property type="entry name" value="Glycosyltransferase_2"/>
</dbReference>
<feature type="region of interest" description="Disordered" evidence="1">
    <location>
        <begin position="1"/>
        <end position="26"/>
    </location>
</feature>
<reference evidence="4 5" key="1">
    <citation type="submission" date="2019-08" db="EMBL/GenBank/DDBJ databases">
        <authorList>
            <person name="Chen S.-C."/>
            <person name="Lai M.-C."/>
            <person name="You Y.-T."/>
        </authorList>
    </citation>
    <scope>NUCLEOTIDE SEQUENCE [LARGE SCALE GENOMIC DNA]</scope>
    <source>
        <strain evidence="4 5">P2F9704a</strain>
    </source>
</reference>
<sequence>MSGTTSYSPTDRDTHTSHLSEDSDALSRTGDLGLTLVAMPAYNEEKYIAKTVLGARKYADRVLVVDDGSTDDTVPIAEALGALVVQHETNRGYGGALQTIFATARELGAQELVIIDSDGQHNPEDIKRLLSELREGNDVVIPVAGTQSGFGAYGQRAIEAIRPGGNGVYAGADILAQVHGMKVAGIPSGTAATDGARYRGKRIAVVIPAYNEEKLIQGTLDGIPDFVTRIYVVNDASTDMTGAIIDNYAHYNARVVPVHQNPNQGPGAAVISGYSRALSDGIDIVATMDGDGQMDPQYLSKFLDPIVDGKCDFTLGNRLASSEYRGRMSKWRFFGNAILTFLTKIASGYWSMMDPQNGYTAISRRALKRIEFKDMYPRYGYLNDRLVRLNIHGFRIKNIAHPAKYGNETSTIKYGRYIVRVSNLLLRTFLRRLKMKYVILSFHPLVFFYLFGSILALIGIVGGAIALWEKFVMGYSVLFVHGTLSMLAFMLGIMFLSFAMLFDMQQEVGI</sequence>
<evidence type="ECO:0000313" key="5">
    <source>
        <dbReference type="Proteomes" id="UP001524383"/>
    </source>
</evidence>
<feature type="domain" description="Glycosyltransferase 2-like" evidence="3">
    <location>
        <begin position="205"/>
        <end position="370"/>
    </location>
</feature>
<gene>
    <name evidence="4" type="ORF">FTO68_11180</name>
</gene>
<keyword evidence="2" id="KW-0472">Membrane</keyword>
<dbReference type="CDD" id="cd04179">
    <property type="entry name" value="DPM_DPG-synthase_like"/>
    <property type="match status" value="2"/>
</dbReference>
<feature type="compositionally biased region" description="Basic and acidic residues" evidence="1">
    <location>
        <begin position="10"/>
        <end position="21"/>
    </location>
</feature>
<evidence type="ECO:0000256" key="2">
    <source>
        <dbReference type="SAM" id="Phobius"/>
    </source>
</evidence>
<feature type="domain" description="Glycosyltransferase 2-like" evidence="3">
    <location>
        <begin position="37"/>
        <end position="148"/>
    </location>
</feature>
<feature type="transmembrane region" description="Helical" evidence="2">
    <location>
        <begin position="437"/>
        <end position="466"/>
    </location>
</feature>
<comment type="caution">
    <text evidence="4">The sequence shown here is derived from an EMBL/GenBank/DDBJ whole genome shotgun (WGS) entry which is preliminary data.</text>
</comment>
<dbReference type="Gene3D" id="3.90.550.10">
    <property type="entry name" value="Spore Coat Polysaccharide Biosynthesis Protein SpsA, Chain A"/>
    <property type="match status" value="2"/>
</dbReference>
<evidence type="ECO:0000259" key="3">
    <source>
        <dbReference type="Pfam" id="PF00535"/>
    </source>
</evidence>
<evidence type="ECO:0000313" key="4">
    <source>
        <dbReference type="EMBL" id="MCQ1539539.1"/>
    </source>
</evidence>
<organism evidence="4 5">
    <name type="scientific">Methanocalculus taiwanensis</name>
    <dbReference type="NCBI Taxonomy" id="106207"/>
    <lineage>
        <taxon>Archaea</taxon>
        <taxon>Methanobacteriati</taxon>
        <taxon>Methanobacteriota</taxon>
        <taxon>Stenosarchaea group</taxon>
        <taxon>Methanomicrobia</taxon>
        <taxon>Methanomicrobiales</taxon>
        <taxon>Methanocalculaceae</taxon>
        <taxon>Methanocalculus</taxon>
    </lineage>
</organism>
<dbReference type="FunFam" id="3.90.550.10:FF:000123">
    <property type="entry name" value="Cell wall biosynthesis glycosyltransferase"/>
    <property type="match status" value="1"/>
</dbReference>
<evidence type="ECO:0000256" key="1">
    <source>
        <dbReference type="SAM" id="MobiDB-lite"/>
    </source>
</evidence>
<dbReference type="EMBL" id="VOTZ01000037">
    <property type="protein sequence ID" value="MCQ1539539.1"/>
    <property type="molecule type" value="Genomic_DNA"/>
</dbReference>
<keyword evidence="2" id="KW-1133">Transmembrane helix</keyword>
<dbReference type="InterPro" id="IPR029044">
    <property type="entry name" value="Nucleotide-diphossugar_trans"/>
</dbReference>
<dbReference type="AlphaFoldDB" id="A0ABD4TKW5"/>
<dbReference type="Proteomes" id="UP001524383">
    <property type="component" value="Unassembled WGS sequence"/>
</dbReference>
<protein>
    <submittedName>
        <fullName evidence="4">Glycosyltransferase</fullName>
    </submittedName>
</protein>
<dbReference type="InterPro" id="IPR001173">
    <property type="entry name" value="Glyco_trans_2-like"/>
</dbReference>
<dbReference type="PANTHER" id="PTHR48090">
    <property type="entry name" value="UNDECAPRENYL-PHOSPHATE 4-DEOXY-4-FORMAMIDO-L-ARABINOSE TRANSFERASE-RELATED"/>
    <property type="match status" value="1"/>
</dbReference>
<keyword evidence="2" id="KW-0812">Transmembrane</keyword>
<dbReference type="Pfam" id="PF00535">
    <property type="entry name" value="Glycos_transf_2"/>
    <property type="match status" value="2"/>
</dbReference>
<feature type="transmembrane region" description="Helical" evidence="2">
    <location>
        <begin position="478"/>
        <end position="502"/>
    </location>
</feature>
<name>A0ABD4TKW5_9EURY</name>
<accession>A0ABD4TKW5</accession>